<dbReference type="SUPFAM" id="SSF88659">
    <property type="entry name" value="Sigma3 and sigma4 domains of RNA polymerase sigma factors"/>
    <property type="match status" value="1"/>
</dbReference>
<dbReference type="RefSeq" id="WP_031097604.1">
    <property type="nucleotide sequence ID" value="NZ_JBFADZ010000019.1"/>
</dbReference>
<sequence length="193" mass="20741">MTLLDHVSTPPAGGTGGRQPEVVHALYALVRAEAAAEAHAAGVEAADLEQAVWLRLLERPAGPRAPGPEPADPARWVRAAVRAEARVARRRARRERAYTGGEPPGDWTGCPERITVGADERRALRAAVGRLPGRCPRLLEAMLAAHDPTYREIAGELGMSQGSLGPMRSRCLGCLRRMLAAEVVAPELRGKER</sequence>
<evidence type="ECO:0000313" key="1">
    <source>
        <dbReference type="EMBL" id="MFC5172761.1"/>
    </source>
</evidence>
<dbReference type="Proteomes" id="UP001596208">
    <property type="component" value="Unassembled WGS sequence"/>
</dbReference>
<reference evidence="2" key="1">
    <citation type="journal article" date="2019" name="Int. J. Syst. Evol. Microbiol.">
        <title>The Global Catalogue of Microorganisms (GCM) 10K type strain sequencing project: providing services to taxonomists for standard genome sequencing and annotation.</title>
        <authorList>
            <consortium name="The Broad Institute Genomics Platform"/>
            <consortium name="The Broad Institute Genome Sequencing Center for Infectious Disease"/>
            <person name="Wu L."/>
            <person name="Ma J."/>
        </authorList>
    </citation>
    <scope>NUCLEOTIDE SEQUENCE [LARGE SCALE GENOMIC DNA]</scope>
    <source>
        <strain evidence="2">CGMCC 4.1721</strain>
    </source>
</reference>
<dbReference type="InterPro" id="IPR036388">
    <property type="entry name" value="WH-like_DNA-bd_sf"/>
</dbReference>
<protein>
    <submittedName>
        <fullName evidence="1">Sigma-70 family RNA polymerase sigma factor</fullName>
    </submittedName>
</protein>
<comment type="caution">
    <text evidence="1">The sequence shown here is derived from an EMBL/GenBank/DDBJ whole genome shotgun (WGS) entry which is preliminary data.</text>
</comment>
<keyword evidence="2" id="KW-1185">Reference proteome</keyword>
<evidence type="ECO:0000313" key="2">
    <source>
        <dbReference type="Proteomes" id="UP001596208"/>
    </source>
</evidence>
<gene>
    <name evidence="1" type="ORF">ACFPRK_19535</name>
</gene>
<organism evidence="1 2">
    <name type="scientific">Streptomyces mutomycini</name>
    <dbReference type="NCBI Taxonomy" id="284036"/>
    <lineage>
        <taxon>Bacteria</taxon>
        <taxon>Bacillati</taxon>
        <taxon>Actinomycetota</taxon>
        <taxon>Actinomycetes</taxon>
        <taxon>Kitasatosporales</taxon>
        <taxon>Streptomycetaceae</taxon>
        <taxon>Streptomyces</taxon>
    </lineage>
</organism>
<dbReference type="Gene3D" id="1.10.10.10">
    <property type="entry name" value="Winged helix-like DNA-binding domain superfamily/Winged helix DNA-binding domain"/>
    <property type="match status" value="1"/>
</dbReference>
<proteinExistence type="predicted"/>
<dbReference type="EMBL" id="JBHSKI010000008">
    <property type="protein sequence ID" value="MFC5172761.1"/>
    <property type="molecule type" value="Genomic_DNA"/>
</dbReference>
<name>A0ABW0B6N6_9ACTN</name>
<accession>A0ABW0B6N6</accession>
<dbReference type="InterPro" id="IPR013324">
    <property type="entry name" value="RNA_pol_sigma_r3/r4-like"/>
</dbReference>